<keyword evidence="2" id="KW-1185">Reference proteome</keyword>
<evidence type="ECO:0000313" key="1">
    <source>
        <dbReference type="EMBL" id="QTA84741.1"/>
    </source>
</evidence>
<dbReference type="Proteomes" id="UP000663722">
    <property type="component" value="Chromosome"/>
</dbReference>
<proteinExistence type="predicted"/>
<sequence>MKISDYNGFRGDRPSHVGAGYYPVATNMPPLRGLASILLT</sequence>
<dbReference type="AlphaFoldDB" id="A0A975BG45"/>
<dbReference type="KEGG" id="dmm:dnm_007410"/>
<accession>A0A975BG45</accession>
<name>A0A975BG45_9BACT</name>
<dbReference type="EMBL" id="CP061800">
    <property type="protein sequence ID" value="QTA84741.1"/>
    <property type="molecule type" value="Genomic_DNA"/>
</dbReference>
<evidence type="ECO:0000313" key="2">
    <source>
        <dbReference type="Proteomes" id="UP000663722"/>
    </source>
</evidence>
<gene>
    <name evidence="1" type="ORF">dnm_007410</name>
</gene>
<protein>
    <submittedName>
        <fullName evidence="1">Uncharacterized protein</fullName>
    </submittedName>
</protein>
<organism evidence="1 2">
    <name type="scientific">Desulfonema magnum</name>
    <dbReference type="NCBI Taxonomy" id="45655"/>
    <lineage>
        <taxon>Bacteria</taxon>
        <taxon>Pseudomonadati</taxon>
        <taxon>Thermodesulfobacteriota</taxon>
        <taxon>Desulfobacteria</taxon>
        <taxon>Desulfobacterales</taxon>
        <taxon>Desulfococcaceae</taxon>
        <taxon>Desulfonema</taxon>
    </lineage>
</organism>
<reference evidence="1" key="1">
    <citation type="journal article" date="2021" name="Microb. Physiol.">
        <title>Proteogenomic Insights into the Physiology of Marine, Sulfate-Reducing, Filamentous Desulfonema limicola and Desulfonema magnum.</title>
        <authorList>
            <person name="Schnaars V."/>
            <person name="Wohlbrand L."/>
            <person name="Scheve S."/>
            <person name="Hinrichs C."/>
            <person name="Reinhardt R."/>
            <person name="Rabus R."/>
        </authorList>
    </citation>
    <scope>NUCLEOTIDE SEQUENCE</scope>
    <source>
        <strain evidence="1">4be13</strain>
    </source>
</reference>